<name>A0A1Y2FA74_PROLT</name>
<dbReference type="EMBL" id="MCFI01000012">
    <property type="protein sequence ID" value="ORY80809.1"/>
    <property type="molecule type" value="Genomic_DNA"/>
</dbReference>
<accession>A0A1Y2FA74</accession>
<proteinExistence type="predicted"/>
<reference evidence="1 2" key="1">
    <citation type="submission" date="2016-07" db="EMBL/GenBank/DDBJ databases">
        <title>Pervasive Adenine N6-methylation of Active Genes in Fungi.</title>
        <authorList>
            <consortium name="DOE Joint Genome Institute"/>
            <person name="Mondo S.J."/>
            <person name="Dannebaum R.O."/>
            <person name="Kuo R.C."/>
            <person name="Labutti K."/>
            <person name="Haridas S."/>
            <person name="Kuo A."/>
            <person name="Salamov A."/>
            <person name="Ahrendt S.R."/>
            <person name="Lipzen A."/>
            <person name="Sullivan W."/>
            <person name="Andreopoulos W.B."/>
            <person name="Clum A."/>
            <person name="Lindquist E."/>
            <person name="Daum C."/>
            <person name="Ramamoorthy G.K."/>
            <person name="Gryganskyi A."/>
            <person name="Culley D."/>
            <person name="Magnuson J.K."/>
            <person name="James T.Y."/>
            <person name="O'Malley M.A."/>
            <person name="Stajich J.E."/>
            <person name="Spatafora J.W."/>
            <person name="Visel A."/>
            <person name="Grigoriev I.V."/>
        </authorList>
    </citation>
    <scope>NUCLEOTIDE SEQUENCE [LARGE SCALE GENOMIC DNA]</scope>
    <source>
        <strain evidence="1 2">12-1054</strain>
    </source>
</reference>
<comment type="caution">
    <text evidence="1">The sequence shown here is derived from an EMBL/GenBank/DDBJ whole genome shotgun (WGS) entry which is preliminary data.</text>
</comment>
<evidence type="ECO:0000313" key="2">
    <source>
        <dbReference type="Proteomes" id="UP000193685"/>
    </source>
</evidence>
<feature type="non-terminal residue" evidence="1">
    <location>
        <position position="1"/>
    </location>
</feature>
<dbReference type="RefSeq" id="XP_040724454.1">
    <property type="nucleotide sequence ID" value="XM_040869518.1"/>
</dbReference>
<gene>
    <name evidence="1" type="ORF">BCR37DRAFT_380583</name>
</gene>
<protein>
    <submittedName>
        <fullName evidence="1">Uncharacterized protein</fullName>
    </submittedName>
</protein>
<dbReference type="AlphaFoldDB" id="A0A1Y2FA74"/>
<sequence length="60" mass="6875">LDDRKMPAVMFKETEQFSIAQYCIVVNLRRFIRLPTECGLRSTLHNEDLCGALTTSHFAS</sequence>
<organism evidence="1 2">
    <name type="scientific">Protomyces lactucae-debilis</name>
    <dbReference type="NCBI Taxonomy" id="2754530"/>
    <lineage>
        <taxon>Eukaryota</taxon>
        <taxon>Fungi</taxon>
        <taxon>Dikarya</taxon>
        <taxon>Ascomycota</taxon>
        <taxon>Taphrinomycotina</taxon>
        <taxon>Taphrinomycetes</taxon>
        <taxon>Taphrinales</taxon>
        <taxon>Protomycetaceae</taxon>
        <taxon>Protomyces</taxon>
    </lineage>
</organism>
<dbReference type="GeneID" id="63786117"/>
<dbReference type="Proteomes" id="UP000193685">
    <property type="component" value="Unassembled WGS sequence"/>
</dbReference>
<keyword evidence="2" id="KW-1185">Reference proteome</keyword>
<evidence type="ECO:0000313" key="1">
    <source>
        <dbReference type="EMBL" id="ORY80809.1"/>
    </source>
</evidence>